<proteinExistence type="predicted"/>
<dbReference type="RefSeq" id="XP_001317414.1">
    <property type="nucleotide sequence ID" value="XM_001317379.1"/>
</dbReference>
<dbReference type="OMA" id="DQLPCEA"/>
<protein>
    <recommendedName>
        <fullName evidence="5">Viral A-type inclusion protein</fullName>
    </recommendedName>
</protein>
<feature type="coiled-coil region" evidence="1">
    <location>
        <begin position="132"/>
        <end position="194"/>
    </location>
</feature>
<dbReference type="VEuPathDB" id="TrichDB:TVAGG3_0586860"/>
<dbReference type="InParanoid" id="A2EQA8"/>
<accession>A2EQA8</accession>
<dbReference type="STRING" id="5722.A2EQA8"/>
<feature type="compositionally biased region" description="Low complexity" evidence="2">
    <location>
        <begin position="70"/>
        <end position="89"/>
    </location>
</feature>
<feature type="coiled-coil region" evidence="1">
    <location>
        <begin position="595"/>
        <end position="636"/>
    </location>
</feature>
<feature type="coiled-coil region" evidence="1">
    <location>
        <begin position="662"/>
        <end position="917"/>
    </location>
</feature>
<evidence type="ECO:0000313" key="4">
    <source>
        <dbReference type="Proteomes" id="UP000001542"/>
    </source>
</evidence>
<reference evidence="3" key="1">
    <citation type="submission" date="2006-10" db="EMBL/GenBank/DDBJ databases">
        <authorList>
            <person name="Amadeo P."/>
            <person name="Zhao Q."/>
            <person name="Wortman J."/>
            <person name="Fraser-Liggett C."/>
            <person name="Carlton J."/>
        </authorList>
    </citation>
    <scope>NUCLEOTIDE SEQUENCE</scope>
    <source>
        <strain evidence="3">G3</strain>
    </source>
</reference>
<feature type="coiled-coil region" evidence="1">
    <location>
        <begin position="24"/>
        <end position="58"/>
    </location>
</feature>
<keyword evidence="4" id="KW-1185">Reference proteome</keyword>
<evidence type="ECO:0000256" key="1">
    <source>
        <dbReference type="SAM" id="Coils"/>
    </source>
</evidence>
<feature type="region of interest" description="Disordered" evidence="2">
    <location>
        <begin position="67"/>
        <end position="93"/>
    </location>
</feature>
<feature type="region of interest" description="Disordered" evidence="2">
    <location>
        <begin position="1"/>
        <end position="24"/>
    </location>
</feature>
<feature type="region of interest" description="Disordered" evidence="2">
    <location>
        <begin position="1171"/>
        <end position="1190"/>
    </location>
</feature>
<dbReference type="Proteomes" id="UP000001542">
    <property type="component" value="Unassembled WGS sequence"/>
</dbReference>
<evidence type="ECO:0008006" key="5">
    <source>
        <dbReference type="Google" id="ProtNLM"/>
    </source>
</evidence>
<dbReference type="OrthoDB" id="10043826at2759"/>
<dbReference type="AlphaFoldDB" id="A2EQA8"/>
<gene>
    <name evidence="3" type="ORF">TVAG_058480</name>
</gene>
<evidence type="ECO:0000256" key="2">
    <source>
        <dbReference type="SAM" id="MobiDB-lite"/>
    </source>
</evidence>
<keyword evidence="1" id="KW-0175">Coiled coil</keyword>
<evidence type="ECO:0000313" key="3">
    <source>
        <dbReference type="EMBL" id="EAY05191.1"/>
    </source>
</evidence>
<reference evidence="3" key="2">
    <citation type="journal article" date="2007" name="Science">
        <title>Draft genome sequence of the sexually transmitted pathogen Trichomonas vaginalis.</title>
        <authorList>
            <person name="Carlton J.M."/>
            <person name="Hirt R.P."/>
            <person name="Silva J.C."/>
            <person name="Delcher A.L."/>
            <person name="Schatz M."/>
            <person name="Zhao Q."/>
            <person name="Wortman J.R."/>
            <person name="Bidwell S.L."/>
            <person name="Alsmark U.C.M."/>
            <person name="Besteiro S."/>
            <person name="Sicheritz-Ponten T."/>
            <person name="Noel C.J."/>
            <person name="Dacks J.B."/>
            <person name="Foster P.G."/>
            <person name="Simillion C."/>
            <person name="Van de Peer Y."/>
            <person name="Miranda-Saavedra D."/>
            <person name="Barton G.J."/>
            <person name="Westrop G.D."/>
            <person name="Mueller S."/>
            <person name="Dessi D."/>
            <person name="Fiori P.L."/>
            <person name="Ren Q."/>
            <person name="Paulsen I."/>
            <person name="Zhang H."/>
            <person name="Bastida-Corcuera F.D."/>
            <person name="Simoes-Barbosa A."/>
            <person name="Brown M.T."/>
            <person name="Hayes R.D."/>
            <person name="Mukherjee M."/>
            <person name="Okumura C.Y."/>
            <person name="Schneider R."/>
            <person name="Smith A.J."/>
            <person name="Vanacova S."/>
            <person name="Villalvazo M."/>
            <person name="Haas B.J."/>
            <person name="Pertea M."/>
            <person name="Feldblyum T.V."/>
            <person name="Utterback T.R."/>
            <person name="Shu C.L."/>
            <person name="Osoegawa K."/>
            <person name="de Jong P.J."/>
            <person name="Hrdy I."/>
            <person name="Horvathova L."/>
            <person name="Zubacova Z."/>
            <person name="Dolezal P."/>
            <person name="Malik S.B."/>
            <person name="Logsdon J.M. Jr."/>
            <person name="Henze K."/>
            <person name="Gupta A."/>
            <person name="Wang C.C."/>
            <person name="Dunne R.L."/>
            <person name="Upcroft J.A."/>
            <person name="Upcroft P."/>
            <person name="White O."/>
            <person name="Salzberg S.L."/>
            <person name="Tang P."/>
            <person name="Chiu C.-H."/>
            <person name="Lee Y.-S."/>
            <person name="Embley T.M."/>
            <person name="Coombs G.H."/>
            <person name="Mottram J.C."/>
            <person name="Tachezy J."/>
            <person name="Fraser-Liggett C.M."/>
            <person name="Johnson P.J."/>
        </authorList>
    </citation>
    <scope>NUCLEOTIDE SEQUENCE [LARGE SCALE GENOMIC DNA]</scope>
    <source>
        <strain evidence="3">G3</strain>
    </source>
</reference>
<dbReference type="EMBL" id="DS113455">
    <property type="protein sequence ID" value="EAY05191.1"/>
    <property type="molecule type" value="Genomic_DNA"/>
</dbReference>
<feature type="coiled-coil region" evidence="1">
    <location>
        <begin position="237"/>
        <end position="368"/>
    </location>
</feature>
<sequence>MESKQPKLVQKNDSTESEGQVEVAAASRQEIENLKRDNKDLLNQLSNLQAKYDELLKSTNVFTDTSSLKNVNGDNDSNNNLPPNQTNNSSGENNHLYEHLLSLLANHESNEKQDSSSDSFTKGGDNRLSAKYNTVINELLEVQKQNDELLNENVELEKENDQLRNQLATATSDLKESEKIIKGLNAQLSSLRRELDARIGDNEKADHRLLVTDTEKQVVQMQYEELQNQAVKRKIKINGLKKLNEKLQEDNKSISKKNATLNMEYQKLQFAYEELNRQYEINLSDKTNEEALQTKEKQIQKLQKALDDMTSHLESTCSDLTSENERRTQMQSVLQKQNQLLSLLEQKVTTFSEENSNLKSQIESLKQENSDLNPFKTTRQCPHKEVSIALLNYIKSELPETNLSIELENILCQSELDTTEKVVTAFSTLLNSSLCSNAFTIKMDQYNSDMTELKTQNNRLVNYIANMVQFIDHVANSGDIQEWLIGHVQPEDFRNSLNSQVARIQSYLQSNKLLNENEDLCDSFAHFPTYINKKLAKEDVYKSNDNELLCLLQMFSLANDILTKFSVELQNRSSLLMAELRRTRDEFAESEQSTKDEIELKTQEIEIEKQNLIEENEILQRKIENAKEELRKSEVSNSLAILQLLNDDLDNSEVVPSNDEYTQQIEQKLYQKQEEMKKKDEENQKEKENLMNQINDLKKKLGDLSTEKRNLNEKMEKEKDIFEEEIENLKEDNETIKNLNDKYVEEINKLKELVAEELEHNKQLIEAHEKAMNDLQNDIEEKHQKELMQVGDEIDKLHNLITKKEEENTEALKQVKNQFRDEINKLKNEKEEAEKHSEEITENYENLCENYKQKMEEARENESKAREEMIRVQTTNKSLNDELSEIRVDFKMLAMKYKSLEEKSKREKQQIEAKMQMVNMANEAAMKKKVGEAEIVARESFKNFLISVCEKFTSFVDFSKQIDENSVNELLDKVSLEVESKSANGMNFTRQISEYKDAKALLGIKDEESLVNNLQKLVEKCRDYENMKTSIESEHSEVKDLLNKVSKQSQSASEAQDWLEWAVNLHGIISDSFSLVKKPSELRFAIGEAVMSSLGKKRLWRHMEILRSEKQIFVNGLDRQKVVIPRTTITTLTAVLVSIRRIQKMSGHLFSPISIPRNNEETQILSLTPRRGKVMESNSPKKNWPLLIPK</sequence>
<dbReference type="KEGG" id="tva:4763057"/>
<dbReference type="VEuPathDB" id="TrichDB:TVAG_058480"/>
<organism evidence="3 4">
    <name type="scientific">Trichomonas vaginalis (strain ATCC PRA-98 / G3)</name>
    <dbReference type="NCBI Taxonomy" id="412133"/>
    <lineage>
        <taxon>Eukaryota</taxon>
        <taxon>Metamonada</taxon>
        <taxon>Parabasalia</taxon>
        <taxon>Trichomonadida</taxon>
        <taxon>Trichomonadidae</taxon>
        <taxon>Trichomonas</taxon>
    </lineage>
</organism>
<dbReference type="SMR" id="A2EQA8"/>
<name>A2EQA8_TRIV3</name>
<feature type="coiled-coil region" evidence="1">
    <location>
        <begin position="1007"/>
        <end position="1044"/>
    </location>
</feature>